<comment type="caution">
    <text evidence="1">The sequence shown here is derived from an EMBL/GenBank/DDBJ whole genome shotgun (WGS) entry which is preliminary data.</text>
</comment>
<name>A0A437MQ74_9SPHI</name>
<accession>A0A437MQ74</accession>
<reference evidence="1 2" key="1">
    <citation type="submission" date="2019-01" db="EMBL/GenBank/DDBJ databases">
        <authorList>
            <person name="Chen W.-M."/>
        </authorList>
    </citation>
    <scope>NUCLEOTIDE SEQUENCE [LARGE SCALE GENOMIC DNA]</scope>
    <source>
        <strain evidence="1 2">YBJ-36</strain>
    </source>
</reference>
<sequence length="63" mass="7191">MYIAYSALCEAELQPKVKDIYNKPNQCSQADDAKLEGYLAACAKYRHEIAAIQQHFPGWLPEF</sequence>
<dbReference type="RefSeq" id="WP_127706454.1">
    <property type="nucleotide sequence ID" value="NZ_SACK01000007.1"/>
</dbReference>
<dbReference type="AlphaFoldDB" id="A0A437MQ74"/>
<evidence type="ECO:0000313" key="2">
    <source>
        <dbReference type="Proteomes" id="UP000282759"/>
    </source>
</evidence>
<protein>
    <submittedName>
        <fullName evidence="1">Uncharacterized protein</fullName>
    </submittedName>
</protein>
<proteinExistence type="predicted"/>
<dbReference type="Proteomes" id="UP000282759">
    <property type="component" value="Unassembled WGS sequence"/>
</dbReference>
<dbReference type="OrthoDB" id="800062at2"/>
<dbReference type="EMBL" id="SACK01000007">
    <property type="protein sequence ID" value="RVT99794.1"/>
    <property type="molecule type" value="Genomic_DNA"/>
</dbReference>
<gene>
    <name evidence="1" type="ORF">EOD41_15235</name>
</gene>
<organism evidence="1 2">
    <name type="scientific">Mucilaginibacter limnophilus</name>
    <dbReference type="NCBI Taxonomy" id="1932778"/>
    <lineage>
        <taxon>Bacteria</taxon>
        <taxon>Pseudomonadati</taxon>
        <taxon>Bacteroidota</taxon>
        <taxon>Sphingobacteriia</taxon>
        <taxon>Sphingobacteriales</taxon>
        <taxon>Sphingobacteriaceae</taxon>
        <taxon>Mucilaginibacter</taxon>
    </lineage>
</organism>
<keyword evidence="2" id="KW-1185">Reference proteome</keyword>
<evidence type="ECO:0000313" key="1">
    <source>
        <dbReference type="EMBL" id="RVT99794.1"/>
    </source>
</evidence>